<reference evidence="2 3" key="1">
    <citation type="submission" date="2023-05" db="EMBL/GenBank/DDBJ databases">
        <title>A 100% complete, gapless, phased diploid assembly of the Scenedesmus obliquus UTEX 3031 genome.</title>
        <authorList>
            <person name="Biondi T.C."/>
            <person name="Hanschen E.R."/>
            <person name="Kwon T."/>
            <person name="Eng W."/>
            <person name="Kruse C.P.S."/>
            <person name="Koehler S.I."/>
            <person name="Kunde Y."/>
            <person name="Gleasner C.D."/>
            <person name="You Mak K.T."/>
            <person name="Polle J."/>
            <person name="Hovde B.T."/>
            <person name="Starkenburg S.R."/>
        </authorList>
    </citation>
    <scope>NUCLEOTIDE SEQUENCE [LARGE SCALE GENOMIC DNA]</scope>
    <source>
        <strain evidence="2 3">DOE0152z</strain>
    </source>
</reference>
<organism evidence="2 3">
    <name type="scientific">Tetradesmus obliquus</name>
    <name type="common">Green alga</name>
    <name type="synonym">Acutodesmus obliquus</name>
    <dbReference type="NCBI Taxonomy" id="3088"/>
    <lineage>
        <taxon>Eukaryota</taxon>
        <taxon>Viridiplantae</taxon>
        <taxon>Chlorophyta</taxon>
        <taxon>core chlorophytes</taxon>
        <taxon>Chlorophyceae</taxon>
        <taxon>CS clade</taxon>
        <taxon>Sphaeropleales</taxon>
        <taxon>Scenedesmaceae</taxon>
        <taxon>Tetradesmus</taxon>
    </lineage>
</organism>
<dbReference type="Proteomes" id="UP001244341">
    <property type="component" value="Chromosome 13b"/>
</dbReference>
<sequence length="293" mass="31615">MAARDSQQHQTELSEETSDGDDDFVLESLPDTDELEDEPSEQEEQPYEAETGFLDAPTPGSTAAADGGGSLQAGTPAGPEDAICLRTRSKHPLVAQEFDPDMFDRLLEEFDPDVEPLMDDAMYQQFLQSLQGEGPAGSLVPAAVEPIAPGTAAAAAAVAAAAGTDGPLWDVWEGDWLPAEAAAAAAGRPSRSRLQRSVQQHQQRALREARQLLEACMGPYRGSFEGAAWPLLAPRVRSVVWCSSEDDLIWLGIVRFHNAISPLQDTAELISHELLPPKTAASILTRYRNQSLQ</sequence>
<proteinExistence type="predicted"/>
<accession>A0ABY8UJ40</accession>
<gene>
    <name evidence="2" type="ORF">OEZ85_000605</name>
</gene>
<name>A0ABY8UJ40_TETOB</name>
<protein>
    <submittedName>
        <fullName evidence="2">Uncharacterized protein</fullName>
    </submittedName>
</protein>
<feature type="region of interest" description="Disordered" evidence="1">
    <location>
        <begin position="1"/>
        <end position="80"/>
    </location>
</feature>
<dbReference type="EMBL" id="CP126220">
    <property type="protein sequence ID" value="WIA21389.1"/>
    <property type="molecule type" value="Genomic_DNA"/>
</dbReference>
<evidence type="ECO:0000313" key="2">
    <source>
        <dbReference type="EMBL" id="WIA21389.1"/>
    </source>
</evidence>
<evidence type="ECO:0000256" key="1">
    <source>
        <dbReference type="SAM" id="MobiDB-lite"/>
    </source>
</evidence>
<feature type="compositionally biased region" description="Acidic residues" evidence="1">
    <location>
        <begin position="13"/>
        <end position="47"/>
    </location>
</feature>
<evidence type="ECO:0000313" key="3">
    <source>
        <dbReference type="Proteomes" id="UP001244341"/>
    </source>
</evidence>
<keyword evidence="3" id="KW-1185">Reference proteome</keyword>